<proteinExistence type="predicted"/>
<gene>
    <name evidence="3" type="primary">AUGUSTUS-3.0.2_03394</name>
    <name evidence="3" type="ORF">TcasGA2_TC003394</name>
</gene>
<keyword evidence="1" id="KW-0175">Coiled coil</keyword>
<dbReference type="STRING" id="7070.D6WG52"/>
<evidence type="ECO:0000256" key="2">
    <source>
        <dbReference type="SAM" id="MobiDB-lite"/>
    </source>
</evidence>
<feature type="coiled-coil region" evidence="1">
    <location>
        <begin position="91"/>
        <end position="167"/>
    </location>
</feature>
<protein>
    <submittedName>
        <fullName evidence="3">Uncharacterized protein</fullName>
    </submittedName>
</protein>
<feature type="compositionally biased region" description="Polar residues" evidence="2">
    <location>
        <begin position="587"/>
        <end position="597"/>
    </location>
</feature>
<evidence type="ECO:0000256" key="1">
    <source>
        <dbReference type="SAM" id="Coils"/>
    </source>
</evidence>
<accession>D6WG52</accession>
<reference evidence="3 4" key="2">
    <citation type="journal article" date="2010" name="Nucleic Acids Res.">
        <title>BeetleBase in 2010: revisions to provide comprehensive genomic information for Tribolium castaneum.</title>
        <authorList>
            <person name="Kim H.S."/>
            <person name="Murphy T."/>
            <person name="Xia J."/>
            <person name="Caragea D."/>
            <person name="Park Y."/>
            <person name="Beeman R.W."/>
            <person name="Lorenzen M.D."/>
            <person name="Butcher S."/>
            <person name="Manak J.R."/>
            <person name="Brown S.J."/>
        </authorList>
    </citation>
    <scope>GENOME REANNOTATION</scope>
    <source>
        <strain evidence="3 4">Georgia GA2</strain>
    </source>
</reference>
<feature type="coiled-coil region" evidence="1">
    <location>
        <begin position="437"/>
        <end position="556"/>
    </location>
</feature>
<evidence type="ECO:0000313" key="4">
    <source>
        <dbReference type="Proteomes" id="UP000007266"/>
    </source>
</evidence>
<dbReference type="EMBL" id="KQ971319">
    <property type="protein sequence ID" value="EFA00529.2"/>
    <property type="molecule type" value="Genomic_DNA"/>
</dbReference>
<dbReference type="OMA" id="INEAEVW"/>
<dbReference type="InParanoid" id="D6WG52"/>
<organism evidence="3 4">
    <name type="scientific">Tribolium castaneum</name>
    <name type="common">Red flour beetle</name>
    <dbReference type="NCBI Taxonomy" id="7070"/>
    <lineage>
        <taxon>Eukaryota</taxon>
        <taxon>Metazoa</taxon>
        <taxon>Ecdysozoa</taxon>
        <taxon>Arthropoda</taxon>
        <taxon>Hexapoda</taxon>
        <taxon>Insecta</taxon>
        <taxon>Pterygota</taxon>
        <taxon>Neoptera</taxon>
        <taxon>Endopterygota</taxon>
        <taxon>Coleoptera</taxon>
        <taxon>Polyphaga</taxon>
        <taxon>Cucujiformia</taxon>
        <taxon>Tenebrionidae</taxon>
        <taxon>Tenebrionidae incertae sedis</taxon>
        <taxon>Tribolium</taxon>
    </lineage>
</organism>
<reference evidence="3 4" key="1">
    <citation type="journal article" date="2008" name="Nature">
        <title>The genome of the model beetle and pest Tribolium castaneum.</title>
        <authorList>
            <consortium name="Tribolium Genome Sequencing Consortium"/>
            <person name="Richards S."/>
            <person name="Gibbs R.A."/>
            <person name="Weinstock G.M."/>
            <person name="Brown S.J."/>
            <person name="Denell R."/>
            <person name="Beeman R.W."/>
            <person name="Gibbs R."/>
            <person name="Beeman R.W."/>
            <person name="Brown S.J."/>
            <person name="Bucher G."/>
            <person name="Friedrich M."/>
            <person name="Grimmelikhuijzen C.J."/>
            <person name="Klingler M."/>
            <person name="Lorenzen M."/>
            <person name="Richards S."/>
            <person name="Roth S."/>
            <person name="Schroder R."/>
            <person name="Tautz D."/>
            <person name="Zdobnov E.M."/>
            <person name="Muzny D."/>
            <person name="Gibbs R.A."/>
            <person name="Weinstock G.M."/>
            <person name="Attaway T."/>
            <person name="Bell S."/>
            <person name="Buhay C.J."/>
            <person name="Chandrabose M.N."/>
            <person name="Chavez D."/>
            <person name="Clerk-Blankenburg K.P."/>
            <person name="Cree A."/>
            <person name="Dao M."/>
            <person name="Davis C."/>
            <person name="Chacko J."/>
            <person name="Dinh H."/>
            <person name="Dugan-Rocha S."/>
            <person name="Fowler G."/>
            <person name="Garner T.T."/>
            <person name="Garnes J."/>
            <person name="Gnirke A."/>
            <person name="Hawes A."/>
            <person name="Hernandez J."/>
            <person name="Hines S."/>
            <person name="Holder M."/>
            <person name="Hume J."/>
            <person name="Jhangiani S.N."/>
            <person name="Joshi V."/>
            <person name="Khan Z.M."/>
            <person name="Jackson L."/>
            <person name="Kovar C."/>
            <person name="Kowis A."/>
            <person name="Lee S."/>
            <person name="Lewis L.R."/>
            <person name="Margolis J."/>
            <person name="Morgan M."/>
            <person name="Nazareth L.V."/>
            <person name="Nguyen N."/>
            <person name="Okwuonu G."/>
            <person name="Parker D."/>
            <person name="Richards S."/>
            <person name="Ruiz S.J."/>
            <person name="Santibanez J."/>
            <person name="Savard J."/>
            <person name="Scherer S.E."/>
            <person name="Schneider B."/>
            <person name="Sodergren E."/>
            <person name="Tautz D."/>
            <person name="Vattahil S."/>
            <person name="Villasana D."/>
            <person name="White C.S."/>
            <person name="Wright R."/>
            <person name="Park Y."/>
            <person name="Beeman R.W."/>
            <person name="Lord J."/>
            <person name="Oppert B."/>
            <person name="Lorenzen M."/>
            <person name="Brown S."/>
            <person name="Wang L."/>
            <person name="Savard J."/>
            <person name="Tautz D."/>
            <person name="Richards S."/>
            <person name="Weinstock G."/>
            <person name="Gibbs R.A."/>
            <person name="Liu Y."/>
            <person name="Worley K."/>
            <person name="Weinstock G."/>
            <person name="Elsik C.G."/>
            <person name="Reese J.T."/>
            <person name="Elhaik E."/>
            <person name="Landan G."/>
            <person name="Graur D."/>
            <person name="Arensburger P."/>
            <person name="Atkinson P."/>
            <person name="Beeman R.W."/>
            <person name="Beidler J."/>
            <person name="Brown S.J."/>
            <person name="Demuth J.P."/>
            <person name="Drury D.W."/>
            <person name="Du Y.Z."/>
            <person name="Fujiwara H."/>
            <person name="Lorenzen M."/>
            <person name="Maselli V."/>
            <person name="Osanai M."/>
            <person name="Park Y."/>
            <person name="Robertson H.M."/>
            <person name="Tu Z."/>
            <person name="Wang J.J."/>
            <person name="Wang S."/>
            <person name="Richards S."/>
            <person name="Song H."/>
            <person name="Zhang L."/>
            <person name="Sodergren E."/>
            <person name="Werner D."/>
            <person name="Stanke M."/>
            <person name="Morgenstern B."/>
            <person name="Solovyev V."/>
            <person name="Kosarev P."/>
            <person name="Brown G."/>
            <person name="Chen H.C."/>
            <person name="Ermolaeva O."/>
            <person name="Hlavina W."/>
            <person name="Kapustin Y."/>
            <person name="Kiryutin B."/>
            <person name="Kitts P."/>
            <person name="Maglott D."/>
            <person name="Pruitt K."/>
            <person name="Sapojnikov V."/>
            <person name="Souvorov A."/>
            <person name="Mackey A.J."/>
            <person name="Waterhouse R.M."/>
            <person name="Wyder S."/>
            <person name="Zdobnov E.M."/>
            <person name="Zdobnov E.M."/>
            <person name="Wyder S."/>
            <person name="Kriventseva E.V."/>
            <person name="Kadowaki T."/>
            <person name="Bork P."/>
            <person name="Aranda M."/>
            <person name="Bao R."/>
            <person name="Beermann A."/>
            <person name="Berns N."/>
            <person name="Bolognesi R."/>
            <person name="Bonneton F."/>
            <person name="Bopp D."/>
            <person name="Brown S.J."/>
            <person name="Bucher G."/>
            <person name="Butts T."/>
            <person name="Chaumot A."/>
            <person name="Denell R.E."/>
            <person name="Ferrier D.E."/>
            <person name="Friedrich M."/>
            <person name="Gordon C.M."/>
            <person name="Jindra M."/>
            <person name="Klingler M."/>
            <person name="Lan Q."/>
            <person name="Lattorff H.M."/>
            <person name="Laudet V."/>
            <person name="von Levetsow C."/>
            <person name="Liu Z."/>
            <person name="Lutz R."/>
            <person name="Lynch J.A."/>
            <person name="da Fonseca R.N."/>
            <person name="Posnien N."/>
            <person name="Reuter R."/>
            <person name="Roth S."/>
            <person name="Savard J."/>
            <person name="Schinko J.B."/>
            <person name="Schmitt C."/>
            <person name="Schoppmeier M."/>
            <person name="Schroder R."/>
            <person name="Shippy T.D."/>
            <person name="Simonnet F."/>
            <person name="Marques-Souza H."/>
            <person name="Tautz D."/>
            <person name="Tomoyasu Y."/>
            <person name="Trauner J."/>
            <person name="Van der Zee M."/>
            <person name="Vervoort M."/>
            <person name="Wittkopp N."/>
            <person name="Wimmer E.A."/>
            <person name="Yang X."/>
            <person name="Jones A.K."/>
            <person name="Sattelle D.B."/>
            <person name="Ebert P.R."/>
            <person name="Nelson D."/>
            <person name="Scott J.G."/>
            <person name="Beeman R.W."/>
            <person name="Muthukrishnan S."/>
            <person name="Kramer K.J."/>
            <person name="Arakane Y."/>
            <person name="Beeman R.W."/>
            <person name="Zhu Q."/>
            <person name="Hogenkamp D."/>
            <person name="Dixit R."/>
            <person name="Oppert B."/>
            <person name="Jiang H."/>
            <person name="Zou Z."/>
            <person name="Marshall J."/>
            <person name="Elpidina E."/>
            <person name="Vinokurov K."/>
            <person name="Oppert C."/>
            <person name="Zou Z."/>
            <person name="Evans J."/>
            <person name="Lu Z."/>
            <person name="Zhao P."/>
            <person name="Sumathipala N."/>
            <person name="Altincicek B."/>
            <person name="Vilcinskas A."/>
            <person name="Williams M."/>
            <person name="Hultmark D."/>
            <person name="Hetru C."/>
            <person name="Jiang H."/>
            <person name="Grimmelikhuijzen C.J."/>
            <person name="Hauser F."/>
            <person name="Cazzamali G."/>
            <person name="Williamson M."/>
            <person name="Park Y."/>
            <person name="Li B."/>
            <person name="Tanaka Y."/>
            <person name="Predel R."/>
            <person name="Neupert S."/>
            <person name="Schachtner J."/>
            <person name="Verleyen P."/>
            <person name="Raible F."/>
            <person name="Bork P."/>
            <person name="Friedrich M."/>
            <person name="Walden K.K."/>
            <person name="Robertson H.M."/>
            <person name="Angeli S."/>
            <person name="Foret S."/>
            <person name="Bucher G."/>
            <person name="Schuetz S."/>
            <person name="Maleszka R."/>
            <person name="Wimmer E.A."/>
            <person name="Beeman R.W."/>
            <person name="Lorenzen M."/>
            <person name="Tomoyasu Y."/>
            <person name="Miller S.C."/>
            <person name="Grossmann D."/>
            <person name="Bucher G."/>
        </authorList>
    </citation>
    <scope>NUCLEOTIDE SEQUENCE [LARGE SCALE GENOMIC DNA]</scope>
    <source>
        <strain evidence="3 4">Georgia GA2</strain>
    </source>
</reference>
<evidence type="ECO:0000313" key="3">
    <source>
        <dbReference type="EMBL" id="EFA00529.2"/>
    </source>
</evidence>
<feature type="region of interest" description="Disordered" evidence="2">
    <location>
        <begin position="587"/>
        <end position="611"/>
    </location>
</feature>
<feature type="coiled-coil region" evidence="1">
    <location>
        <begin position="195"/>
        <end position="355"/>
    </location>
</feature>
<dbReference type="AlphaFoldDB" id="D6WG52"/>
<feature type="region of interest" description="Disordered" evidence="2">
    <location>
        <begin position="1"/>
        <end position="33"/>
    </location>
</feature>
<keyword evidence="4" id="KW-1185">Reference proteome</keyword>
<dbReference type="Proteomes" id="UP000007266">
    <property type="component" value="Linkage group 3"/>
</dbReference>
<sequence>MQFNENSEPPDPRIFENSNQMLSPENQVVEQETEQVEREHITQQVEEEHVTEQVEETRQPLYKLQNFDTEASIKNEIKQLILTNAAEEISAKALEDKRFEVEREITNLRNKTHQLVNKTEDLRKEVETDHERIVRSEEILLKTTQLIDLLKENVEKLQVRLRQSQMGILLNNSVKQYANLETLRKLYEPEIKKKKESIEALKATSNERILNLKEELRQEQAALEDLKRKYEEIKKHTSNYDEEIEKSLNNMKILEQKLAEVEIKKKAVESDFSSEAEKYESLRTKEEDQIAKLTKLNKKRIQLEQHLEEMVGEVDQIKNNITEVECTVSKRELELKELEEKLGAEKMNFQEISDELQKKFDDMSSRLSEIASAVTFSLENNNGLLNTINALKSKYSQMCEEKLALTNKILKQQEEIHSANIGKMKKQMETEHARVKFEELQRQYDTSVAMLQSLKNQITKEKQQVNDQLLEAKAKLETAQAEHENRLSEMRKKLEYQFASSNYWTEKSEDLQREANEAEKALQNLEEENNSLQELTAKKLARLNELKNNLENLKNVTAEVPLKSLFKSPNAQNVPKKVKFNEQLSFKSATSSENSSLPVEKTTARPGQLDNSFETWLKNFQADSDESSDKEY</sequence>
<dbReference type="HOGENOM" id="CLU_428534_0_0_1"/>
<name>D6WG52_TRICA</name>